<name>A0ABW1YEM2_9DEIO</name>
<keyword evidence="3" id="KW-1185">Reference proteome</keyword>
<dbReference type="Pfam" id="PF02342">
    <property type="entry name" value="TerD"/>
    <property type="match status" value="1"/>
</dbReference>
<dbReference type="Proteomes" id="UP001596297">
    <property type="component" value="Unassembled WGS sequence"/>
</dbReference>
<protein>
    <submittedName>
        <fullName evidence="2">TerD family protein</fullName>
    </submittedName>
</protein>
<proteinExistence type="predicted"/>
<evidence type="ECO:0000313" key="2">
    <source>
        <dbReference type="EMBL" id="MFC6591707.1"/>
    </source>
</evidence>
<reference evidence="3" key="1">
    <citation type="journal article" date="2019" name="Int. J. Syst. Evol. Microbiol.">
        <title>The Global Catalogue of Microorganisms (GCM) 10K type strain sequencing project: providing services to taxonomists for standard genome sequencing and annotation.</title>
        <authorList>
            <consortium name="The Broad Institute Genomics Platform"/>
            <consortium name="The Broad Institute Genome Sequencing Center for Infectious Disease"/>
            <person name="Wu L."/>
            <person name="Ma J."/>
        </authorList>
    </citation>
    <scope>NUCLEOTIDE SEQUENCE [LARGE SCALE GENOMIC DNA]</scope>
    <source>
        <strain evidence="3">CGMCC 1.15772</strain>
    </source>
</reference>
<dbReference type="Gene3D" id="2.60.60.30">
    <property type="entry name" value="sav2460 like domains"/>
    <property type="match status" value="1"/>
</dbReference>
<comment type="caution">
    <text evidence="2">The sequence shown here is derived from an EMBL/GenBank/DDBJ whole genome shotgun (WGS) entry which is preliminary data.</text>
</comment>
<dbReference type="RefSeq" id="WP_380082713.1">
    <property type="nucleotide sequence ID" value="NZ_JBHSWD010000001.1"/>
</dbReference>
<feature type="domain" description="TerD" evidence="1">
    <location>
        <begin position="4"/>
        <end position="70"/>
    </location>
</feature>
<evidence type="ECO:0000259" key="1">
    <source>
        <dbReference type="Pfam" id="PF02342"/>
    </source>
</evidence>
<organism evidence="2 3">
    <name type="scientific">Deinococcus lacus</name>
    <dbReference type="NCBI Taxonomy" id="392561"/>
    <lineage>
        <taxon>Bacteria</taxon>
        <taxon>Thermotogati</taxon>
        <taxon>Deinococcota</taxon>
        <taxon>Deinococci</taxon>
        <taxon>Deinococcales</taxon>
        <taxon>Deinococcaceae</taxon>
        <taxon>Deinococcus</taxon>
    </lineage>
</organism>
<evidence type="ECO:0000313" key="3">
    <source>
        <dbReference type="Proteomes" id="UP001596297"/>
    </source>
</evidence>
<accession>A0ABW1YEM2</accession>
<dbReference type="InterPro" id="IPR003325">
    <property type="entry name" value="TerD"/>
</dbReference>
<sequence>MATQQLQKGQRLALQGHLDGDTLRLAVTLPGLSDVDVSLFGLDAQRQLADDRYFIFYNQVASPEGALRQEAGGRRSRLTWPACRSR</sequence>
<gene>
    <name evidence="2" type="ORF">ACFP81_06555</name>
</gene>
<dbReference type="EMBL" id="JBHSWD010000001">
    <property type="protein sequence ID" value="MFC6591707.1"/>
    <property type="molecule type" value="Genomic_DNA"/>
</dbReference>